<organism evidence="2 3">
    <name type="scientific">Kocuria varians</name>
    <name type="common">Micrococcus varians</name>
    <dbReference type="NCBI Taxonomy" id="1272"/>
    <lineage>
        <taxon>Bacteria</taxon>
        <taxon>Bacillati</taxon>
        <taxon>Actinomycetota</taxon>
        <taxon>Actinomycetes</taxon>
        <taxon>Micrococcales</taxon>
        <taxon>Micrococcaceae</taxon>
        <taxon>Kocuria</taxon>
    </lineage>
</organism>
<evidence type="ECO:0000256" key="1">
    <source>
        <dbReference type="SAM" id="MobiDB-lite"/>
    </source>
</evidence>
<protein>
    <submittedName>
        <fullName evidence="2">Uncharacterized protein</fullName>
    </submittedName>
</protein>
<dbReference type="EMBL" id="BJNW01000026">
    <property type="protein sequence ID" value="GED00198.1"/>
    <property type="molecule type" value="Genomic_DNA"/>
</dbReference>
<sequence>MVSTPVDNSVHNLWGEHTVAVRVILRSCGRQLRGAPAPLSMLDGTATPVRGRGRTEFGIKGDPGRHDCPRS</sequence>
<feature type="compositionally biased region" description="Basic and acidic residues" evidence="1">
    <location>
        <begin position="53"/>
        <end position="71"/>
    </location>
</feature>
<gene>
    <name evidence="2" type="ORF">KVA01_23520</name>
</gene>
<feature type="region of interest" description="Disordered" evidence="1">
    <location>
        <begin position="43"/>
        <end position="71"/>
    </location>
</feature>
<evidence type="ECO:0000313" key="3">
    <source>
        <dbReference type="Proteomes" id="UP000315730"/>
    </source>
</evidence>
<keyword evidence="3" id="KW-1185">Reference proteome</keyword>
<comment type="caution">
    <text evidence="2">The sequence shown here is derived from an EMBL/GenBank/DDBJ whole genome shotgun (WGS) entry which is preliminary data.</text>
</comment>
<accession>A0A4Y4DA85</accession>
<dbReference type="AlphaFoldDB" id="A0A4Y4DA85"/>
<proteinExistence type="predicted"/>
<dbReference type="Proteomes" id="UP000315730">
    <property type="component" value="Unassembled WGS sequence"/>
</dbReference>
<evidence type="ECO:0000313" key="2">
    <source>
        <dbReference type="EMBL" id="GED00198.1"/>
    </source>
</evidence>
<reference evidence="2 3" key="1">
    <citation type="submission" date="2019-06" db="EMBL/GenBank/DDBJ databases">
        <title>Whole genome shotgun sequence of Kocuria varians NBRC 15358.</title>
        <authorList>
            <person name="Hosoyama A."/>
            <person name="Uohara A."/>
            <person name="Ohji S."/>
            <person name="Ichikawa N."/>
        </authorList>
    </citation>
    <scope>NUCLEOTIDE SEQUENCE [LARGE SCALE GENOMIC DNA]</scope>
    <source>
        <strain evidence="2 3">NBRC 15358</strain>
    </source>
</reference>
<name>A0A4Y4DA85_KOCVA</name>